<proteinExistence type="predicted"/>
<gene>
    <name evidence="2" type="ORF">G9X64_32085</name>
</gene>
<dbReference type="Pfam" id="PF10137">
    <property type="entry name" value="CAP12-PCTIR_TIR"/>
    <property type="match status" value="1"/>
</dbReference>
<dbReference type="InterPro" id="IPR000157">
    <property type="entry name" value="TIR_dom"/>
</dbReference>
<feature type="domain" description="TIR" evidence="1">
    <location>
        <begin position="1"/>
        <end position="140"/>
    </location>
</feature>
<dbReference type="EMBL" id="JABFCN010000062">
    <property type="protein sequence ID" value="NNU41038.1"/>
    <property type="molecule type" value="Genomic_DNA"/>
</dbReference>
<name>A0A7Y3WI99_9HYPH</name>
<dbReference type="Proteomes" id="UP000519972">
    <property type="component" value="Unassembled WGS sequence"/>
</dbReference>
<evidence type="ECO:0000313" key="3">
    <source>
        <dbReference type="Proteomes" id="UP000519972"/>
    </source>
</evidence>
<organism evidence="2 3">
    <name type="scientific">Rhizobium sophorae</name>
    <dbReference type="NCBI Taxonomy" id="1535242"/>
    <lineage>
        <taxon>Bacteria</taxon>
        <taxon>Pseudomonadati</taxon>
        <taxon>Pseudomonadota</taxon>
        <taxon>Alphaproteobacteria</taxon>
        <taxon>Hyphomicrobiales</taxon>
        <taxon>Rhizobiaceae</taxon>
        <taxon>Rhizobium/Agrobacterium group</taxon>
        <taxon>Rhizobium</taxon>
    </lineage>
</organism>
<evidence type="ECO:0000259" key="1">
    <source>
        <dbReference type="PROSITE" id="PS50104"/>
    </source>
</evidence>
<accession>A0A7Y3WI99</accession>
<comment type="caution">
    <text evidence="2">The sequence shown here is derived from an EMBL/GenBank/DDBJ whole genome shotgun (WGS) entry which is preliminary data.</text>
</comment>
<evidence type="ECO:0000313" key="2">
    <source>
        <dbReference type="EMBL" id="NNU41038.1"/>
    </source>
</evidence>
<dbReference type="RefSeq" id="WP_171378156.1">
    <property type="nucleotide sequence ID" value="NZ_JABFCN010000062.1"/>
</dbReference>
<protein>
    <recommendedName>
        <fullName evidence="1">TIR domain-containing protein</fullName>
    </recommendedName>
</protein>
<dbReference type="AlphaFoldDB" id="A0A7Y3WI99"/>
<dbReference type="InterPro" id="IPR019302">
    <property type="entry name" value="CAP12/PCTIR_TIR_dom"/>
</dbReference>
<dbReference type="PROSITE" id="PS50104">
    <property type="entry name" value="TIR"/>
    <property type="match status" value="1"/>
</dbReference>
<reference evidence="2 3" key="1">
    <citation type="submission" date="2020-02" db="EMBL/GenBank/DDBJ databases">
        <authorList>
            <person name="Sun Q."/>
        </authorList>
    </citation>
    <scope>NUCLEOTIDE SEQUENCE [LARGE SCALE GENOMIC DNA]</scope>
    <source>
        <strain evidence="2 3">CCBAU 03386</strain>
    </source>
</reference>
<dbReference type="GO" id="GO:0007165">
    <property type="term" value="P:signal transduction"/>
    <property type="evidence" value="ECO:0007669"/>
    <property type="project" value="InterPro"/>
</dbReference>
<sequence>MLPKVFIGSASENTELVNALRAELSGVATCVTDKKFAPGKSFLSNLLHLSNEVDFAVFVLAADDILTKRGMAPGSCPRDNVIFELGMAYGALGDERTITLCPKSHDLQLPTDLHGLHHLEYHVVDDDPSEGMIVAVQNVIRKIKKEGIRTKKSHVEALVADKILIEKVPELAATDLKRSTEGKRISGQGIAITKEEESFLVKSGNRTERQVIKISGAEWWGGKDGWKADEAIVNRLQKYLPKVKISA</sequence>
<keyword evidence="3" id="KW-1185">Reference proteome</keyword>
<dbReference type="GO" id="GO:0050135">
    <property type="term" value="F:NADP+ nucleosidase activity"/>
    <property type="evidence" value="ECO:0007669"/>
    <property type="project" value="InterPro"/>
</dbReference>